<dbReference type="GO" id="GO:0003906">
    <property type="term" value="F:DNA-(apurinic or apyrimidinic site) endonuclease activity"/>
    <property type="evidence" value="ECO:0007669"/>
    <property type="project" value="InterPro"/>
</dbReference>
<dbReference type="Proteomes" id="UP000002058">
    <property type="component" value="Unassembled WGS sequence"/>
</dbReference>
<dbReference type="GO" id="GO:0008270">
    <property type="term" value="F:zinc ion binding"/>
    <property type="evidence" value="ECO:0007669"/>
    <property type="project" value="InterPro"/>
</dbReference>
<keyword evidence="4" id="KW-1185">Reference proteome</keyword>
<dbReference type="STRING" id="336963.C4JSA8"/>
<feature type="compositionally biased region" description="Low complexity" evidence="1">
    <location>
        <begin position="118"/>
        <end position="143"/>
    </location>
</feature>
<evidence type="ECO:0000313" key="4">
    <source>
        <dbReference type="Proteomes" id="UP000002058"/>
    </source>
</evidence>
<dbReference type="GO" id="GO:0005634">
    <property type="term" value="C:nucleus"/>
    <property type="evidence" value="ECO:0007669"/>
    <property type="project" value="TreeGrafter"/>
</dbReference>
<dbReference type="KEGG" id="ure:UREG_05347"/>
<dbReference type="VEuPathDB" id="FungiDB:UREG_05347"/>
<dbReference type="InterPro" id="IPR012319">
    <property type="entry name" value="FPG_cat"/>
</dbReference>
<dbReference type="PANTHER" id="PTHR22993">
    <property type="entry name" value="FORMAMIDOPYRIMIDINE-DNA GLYCOSYLASE"/>
    <property type="match status" value="1"/>
</dbReference>
<proteinExistence type="predicted"/>
<dbReference type="PANTHER" id="PTHR22993:SF9">
    <property type="entry name" value="FORMAMIDOPYRIMIDINE-DNA GLYCOSYLASE"/>
    <property type="match status" value="1"/>
</dbReference>
<accession>C4JSA8</accession>
<dbReference type="RefSeq" id="XP_002584658.1">
    <property type="nucleotide sequence ID" value="XM_002584612.1"/>
</dbReference>
<gene>
    <name evidence="3" type="ORF">UREG_05347</name>
</gene>
<name>C4JSA8_UNCRE</name>
<dbReference type="GO" id="GO:0019104">
    <property type="term" value="F:DNA N-glycosylase activity"/>
    <property type="evidence" value="ECO:0007669"/>
    <property type="project" value="InterPro"/>
</dbReference>
<dbReference type="Gene3D" id="1.10.8.50">
    <property type="match status" value="1"/>
</dbReference>
<dbReference type="AlphaFoldDB" id="C4JSA8"/>
<evidence type="ECO:0000259" key="2">
    <source>
        <dbReference type="Pfam" id="PF01149"/>
    </source>
</evidence>
<dbReference type="GO" id="GO:0006284">
    <property type="term" value="P:base-excision repair"/>
    <property type="evidence" value="ECO:0007669"/>
    <property type="project" value="InterPro"/>
</dbReference>
<protein>
    <recommendedName>
        <fullName evidence="2">Formamidopyrimidine-DNA glycosylase catalytic domain-containing protein</fullName>
    </recommendedName>
</protein>
<feature type="compositionally biased region" description="Basic residues" evidence="1">
    <location>
        <begin position="229"/>
        <end position="239"/>
    </location>
</feature>
<feature type="compositionally biased region" description="Polar residues" evidence="1">
    <location>
        <begin position="159"/>
        <end position="168"/>
    </location>
</feature>
<feature type="region of interest" description="Disordered" evidence="1">
    <location>
        <begin position="109"/>
        <end position="239"/>
    </location>
</feature>
<dbReference type="HOGENOM" id="CLU_1161887_0_0_1"/>
<dbReference type="InParanoid" id="C4JSA8"/>
<sequence length="239" mass="25454">MPELAEVARIVHYIRKELVGKRVSKVIAKHDDLVFGKQHLSEAQVQELHSAIHYVCATSVDLLGDSSRFPTDWLMHHRWNKRSKQASKMLNGDLVTFITVGGRTSAIVPSVQKKSPVATTDATANQDDDNASAAKSGSGSRGKATSKKKADEGAAVNGTKASTSAKQTPTKKEAEIANGKTGGSVAQTASRKRKAATTEPEKAESKSATPAKRTRAAAVREEATGAKTPLRRGRSAAKK</sequence>
<evidence type="ECO:0000313" key="3">
    <source>
        <dbReference type="EMBL" id="EEP80505.1"/>
    </source>
</evidence>
<evidence type="ECO:0000256" key="1">
    <source>
        <dbReference type="SAM" id="MobiDB-lite"/>
    </source>
</evidence>
<dbReference type="eggNOG" id="ENOG502QVDB">
    <property type="taxonomic scope" value="Eukaryota"/>
</dbReference>
<dbReference type="GeneID" id="8440528"/>
<dbReference type="Pfam" id="PF01149">
    <property type="entry name" value="Fapy_DNA_glyco"/>
    <property type="match status" value="1"/>
</dbReference>
<dbReference type="EMBL" id="CH476617">
    <property type="protein sequence ID" value="EEP80505.1"/>
    <property type="molecule type" value="Genomic_DNA"/>
</dbReference>
<reference evidence="4" key="1">
    <citation type="journal article" date="2009" name="Genome Res.">
        <title>Comparative genomic analyses of the human fungal pathogens Coccidioides and their relatives.</title>
        <authorList>
            <person name="Sharpton T.J."/>
            <person name="Stajich J.E."/>
            <person name="Rounsley S.D."/>
            <person name="Gardner M.J."/>
            <person name="Wortman J.R."/>
            <person name="Jordar V.S."/>
            <person name="Maiti R."/>
            <person name="Kodira C.D."/>
            <person name="Neafsey D.E."/>
            <person name="Zeng Q."/>
            <person name="Hung C.-Y."/>
            <person name="McMahan C."/>
            <person name="Muszewska A."/>
            <person name="Grynberg M."/>
            <person name="Mandel M.A."/>
            <person name="Kellner E.M."/>
            <person name="Barker B.M."/>
            <person name="Galgiani J.N."/>
            <person name="Orbach M.J."/>
            <person name="Kirkland T.N."/>
            <person name="Cole G.T."/>
            <person name="Henn M.R."/>
            <person name="Birren B.W."/>
            <person name="Taylor J.W."/>
        </authorList>
    </citation>
    <scope>NUCLEOTIDE SEQUENCE [LARGE SCALE GENOMIC DNA]</scope>
    <source>
        <strain evidence="4">UAMH 1704</strain>
    </source>
</reference>
<dbReference type="OrthoDB" id="444592at2759"/>
<feature type="domain" description="Formamidopyrimidine-DNA glycosylase catalytic" evidence="2">
    <location>
        <begin position="1"/>
        <end position="43"/>
    </location>
</feature>
<organism evidence="3 4">
    <name type="scientific">Uncinocarpus reesii (strain UAMH 1704)</name>
    <dbReference type="NCBI Taxonomy" id="336963"/>
    <lineage>
        <taxon>Eukaryota</taxon>
        <taxon>Fungi</taxon>
        <taxon>Dikarya</taxon>
        <taxon>Ascomycota</taxon>
        <taxon>Pezizomycotina</taxon>
        <taxon>Eurotiomycetes</taxon>
        <taxon>Eurotiomycetidae</taxon>
        <taxon>Onygenales</taxon>
        <taxon>Onygenaceae</taxon>
        <taxon>Uncinocarpus</taxon>
    </lineage>
</organism>